<dbReference type="KEGG" id="vmo:VMUT_1007"/>
<reference evidence="2 3" key="1">
    <citation type="journal article" date="2011" name="J. Bacteriol.">
        <title>Complete genome sequence of 'Vulcanisaeta moutnovskia' strain 768-28, a novel member of the hyperthermophilic crenarchaeal genus vulcanisaeta.</title>
        <authorList>
            <person name="Gumerov V.M."/>
            <person name="Mardanov A.V."/>
            <person name="Beletsky A.V."/>
            <person name="Prokofeva M.I."/>
            <person name="Bonch-Osmolovskaya E.A."/>
            <person name="Ravin N.V."/>
            <person name="Skryabin K.G."/>
        </authorList>
    </citation>
    <scope>NUCLEOTIDE SEQUENCE [LARGE SCALE GENOMIC DNA]</scope>
    <source>
        <strain evidence="2 3">768-28</strain>
    </source>
</reference>
<dbReference type="eggNOG" id="arCOG10359">
    <property type="taxonomic scope" value="Archaea"/>
</dbReference>
<organism evidence="2 3">
    <name type="scientific">Vulcanisaeta moutnovskia (strain 768-28)</name>
    <dbReference type="NCBI Taxonomy" id="985053"/>
    <lineage>
        <taxon>Archaea</taxon>
        <taxon>Thermoproteota</taxon>
        <taxon>Thermoprotei</taxon>
        <taxon>Thermoproteales</taxon>
        <taxon>Thermoproteaceae</taxon>
        <taxon>Vulcanisaeta</taxon>
    </lineage>
</organism>
<dbReference type="EMBL" id="CP002529">
    <property type="protein sequence ID" value="ADY01214.1"/>
    <property type="molecule type" value="Genomic_DNA"/>
</dbReference>
<keyword evidence="3" id="KW-1185">Reference proteome</keyword>
<dbReference type="GeneID" id="10288659"/>
<accession>F0QXQ1</accession>
<dbReference type="HOGENOM" id="CLU_820400_0_0_2"/>
<dbReference type="STRING" id="985053.VMUT_1007"/>
<dbReference type="OrthoDB" id="28473at2157"/>
<evidence type="ECO:0000313" key="3">
    <source>
        <dbReference type="Proteomes" id="UP000007485"/>
    </source>
</evidence>
<dbReference type="AlphaFoldDB" id="F0QXQ1"/>
<name>F0QXQ1_VULM7</name>
<feature type="transmembrane region" description="Helical" evidence="1">
    <location>
        <begin position="98"/>
        <end position="117"/>
    </location>
</feature>
<dbReference type="RefSeq" id="WP_013604376.1">
    <property type="nucleotide sequence ID" value="NC_015151.1"/>
</dbReference>
<feature type="transmembrane region" description="Helical" evidence="1">
    <location>
        <begin position="176"/>
        <end position="200"/>
    </location>
</feature>
<evidence type="ECO:0000256" key="1">
    <source>
        <dbReference type="SAM" id="Phobius"/>
    </source>
</evidence>
<gene>
    <name evidence="2" type="ordered locus">VMUT_1007</name>
</gene>
<evidence type="ECO:0000313" key="2">
    <source>
        <dbReference type="EMBL" id="ADY01214.1"/>
    </source>
</evidence>
<keyword evidence="1" id="KW-1133">Transmembrane helix</keyword>
<keyword evidence="1" id="KW-0472">Membrane</keyword>
<feature type="transmembrane region" description="Helical" evidence="1">
    <location>
        <begin position="281"/>
        <end position="301"/>
    </location>
</feature>
<feature type="transmembrane region" description="Helical" evidence="1">
    <location>
        <begin position="123"/>
        <end position="140"/>
    </location>
</feature>
<protein>
    <submittedName>
        <fullName evidence="2">Uncharacterized protein</fullName>
    </submittedName>
</protein>
<proteinExistence type="predicted"/>
<sequence length="355" mass="38903">MDVRDLVADLVFIVRSPVDGVEPAINESARLSGAWLKIATVFRALNNVLALPRGYRRELVSIASSYFIAGSDPSITFLALVNKYEALLRRWLDWSREALTTVIVVAIMIGVASFLTILGSPPMISLIGIALVPFIHYYQVELVRYDYVKPTIAGLIGGSTAYLIGHYLMGLVGSRLVFAIIMGSCTAFAIAYIPQFIGFVKNYLGMPQRVLNSFGELLTLGNPQPPKPLTIIEKELRPLWDYAYGAGDREFVERVIIVVNSLIDFVRDSVRVGLIYGPFTAVGYVFMLFTAYVLTGIHAMAITGVPITLNPQLITQALIPMAVATSILVGESMHSIGLGISLLPILLMPLIPLIW</sequence>
<feature type="transmembrane region" description="Helical" evidence="1">
    <location>
        <begin position="336"/>
        <end position="354"/>
    </location>
</feature>
<keyword evidence="1" id="KW-0812">Transmembrane</keyword>
<feature type="transmembrane region" description="Helical" evidence="1">
    <location>
        <begin position="152"/>
        <end position="170"/>
    </location>
</feature>
<dbReference type="Proteomes" id="UP000007485">
    <property type="component" value="Chromosome"/>
</dbReference>